<keyword evidence="2" id="KW-1185">Reference proteome</keyword>
<sequence>MSTARKHVPKPINPFELIGIKDLLKDSLLENFTLGLPSSFEEKLDLEDEVIEEMMEHELEQFDLVEGECIKLWLEMGCWYKKVFCLMRSIRSTPSKSELSE</sequence>
<evidence type="ECO:0000313" key="2">
    <source>
        <dbReference type="Proteomes" id="UP000092445"/>
    </source>
</evidence>
<evidence type="ECO:0000313" key="1">
    <source>
        <dbReference type="EnsemblMetazoa" id="GPAI028310-PA"/>
    </source>
</evidence>
<reference evidence="2" key="1">
    <citation type="submission" date="2014-03" db="EMBL/GenBank/DDBJ databases">
        <authorList>
            <person name="Aksoy S."/>
            <person name="Warren W."/>
            <person name="Wilson R.K."/>
        </authorList>
    </citation>
    <scope>NUCLEOTIDE SEQUENCE [LARGE SCALE GENOMIC DNA]</scope>
    <source>
        <strain evidence="2">IAEA</strain>
    </source>
</reference>
<dbReference type="AlphaFoldDB" id="A0A1A9ZXP0"/>
<reference evidence="1" key="2">
    <citation type="submission" date="2020-05" db="UniProtKB">
        <authorList>
            <consortium name="EnsemblMetazoa"/>
        </authorList>
    </citation>
    <scope>IDENTIFICATION</scope>
    <source>
        <strain evidence="1">IAEA</strain>
    </source>
</reference>
<protein>
    <submittedName>
        <fullName evidence="1">Uncharacterized protein</fullName>
    </submittedName>
</protein>
<dbReference type="EnsemblMetazoa" id="GPAI028310-RA">
    <property type="protein sequence ID" value="GPAI028310-PA"/>
    <property type="gene ID" value="GPAI028310"/>
</dbReference>
<dbReference type="VEuPathDB" id="VectorBase:GPAI028310"/>
<organism evidence="1 2">
    <name type="scientific">Glossina pallidipes</name>
    <name type="common">Tsetse fly</name>
    <dbReference type="NCBI Taxonomy" id="7398"/>
    <lineage>
        <taxon>Eukaryota</taxon>
        <taxon>Metazoa</taxon>
        <taxon>Ecdysozoa</taxon>
        <taxon>Arthropoda</taxon>
        <taxon>Hexapoda</taxon>
        <taxon>Insecta</taxon>
        <taxon>Pterygota</taxon>
        <taxon>Neoptera</taxon>
        <taxon>Endopterygota</taxon>
        <taxon>Diptera</taxon>
        <taxon>Brachycera</taxon>
        <taxon>Muscomorpha</taxon>
        <taxon>Hippoboscoidea</taxon>
        <taxon>Glossinidae</taxon>
        <taxon>Glossina</taxon>
    </lineage>
</organism>
<accession>A0A1A9ZXP0</accession>
<name>A0A1A9ZXP0_GLOPL</name>
<dbReference type="Proteomes" id="UP000092445">
    <property type="component" value="Unassembled WGS sequence"/>
</dbReference>
<proteinExistence type="predicted"/>